<reference evidence="3" key="1">
    <citation type="journal article" date="2019" name="Int. J. Syst. Evol. Microbiol.">
        <title>The Global Catalogue of Microorganisms (GCM) 10K type strain sequencing project: providing services to taxonomists for standard genome sequencing and annotation.</title>
        <authorList>
            <consortium name="The Broad Institute Genomics Platform"/>
            <consortium name="The Broad Institute Genome Sequencing Center for Infectious Disease"/>
            <person name="Wu L."/>
            <person name="Ma J."/>
        </authorList>
    </citation>
    <scope>NUCLEOTIDE SEQUENCE [LARGE SCALE GENOMIC DNA]</scope>
    <source>
        <strain evidence="3">JCM 8201</strain>
    </source>
</reference>
<feature type="compositionally biased region" description="Pro residues" evidence="1">
    <location>
        <begin position="56"/>
        <end position="74"/>
    </location>
</feature>
<dbReference type="SUPFAM" id="SSF81995">
    <property type="entry name" value="beta-sandwich domain of Sec23/24"/>
    <property type="match status" value="1"/>
</dbReference>
<dbReference type="RefSeq" id="WP_344456690.1">
    <property type="nucleotide sequence ID" value="NZ_BAAATZ010000034.1"/>
</dbReference>
<feature type="compositionally biased region" description="Pro residues" evidence="1">
    <location>
        <begin position="1"/>
        <end position="10"/>
    </location>
</feature>
<proteinExistence type="predicted"/>
<protein>
    <recommendedName>
        <fullName evidence="4">Biogenesis AIM24 protein</fullName>
    </recommendedName>
</protein>
<comment type="caution">
    <text evidence="2">The sequence shown here is derived from an EMBL/GenBank/DDBJ whole genome shotgun (WGS) entry which is preliminary data.</text>
</comment>
<feature type="compositionally biased region" description="Low complexity" evidence="1">
    <location>
        <begin position="39"/>
        <end position="55"/>
    </location>
</feature>
<evidence type="ECO:0008006" key="4">
    <source>
        <dbReference type="Google" id="ProtNLM"/>
    </source>
</evidence>
<evidence type="ECO:0000313" key="3">
    <source>
        <dbReference type="Proteomes" id="UP001501842"/>
    </source>
</evidence>
<feature type="region of interest" description="Disordered" evidence="1">
    <location>
        <begin position="316"/>
        <end position="336"/>
    </location>
</feature>
<feature type="compositionally biased region" description="Low complexity" evidence="1">
    <location>
        <begin position="11"/>
        <end position="29"/>
    </location>
</feature>
<dbReference type="Gene3D" id="3.60.160.10">
    <property type="entry name" value="Mitochondrial biogenesis AIM24"/>
    <property type="match status" value="1"/>
</dbReference>
<dbReference type="Proteomes" id="UP001501842">
    <property type="component" value="Unassembled WGS sequence"/>
</dbReference>
<dbReference type="PANTHER" id="PTHR38074:SF1">
    <property type="entry name" value="ALTERED INHERITANCE OF MITOCHONDRIA PROTEIN 24, MITOCHONDRIAL"/>
    <property type="match status" value="1"/>
</dbReference>
<keyword evidence="3" id="KW-1185">Reference proteome</keyword>
<sequence length="336" mass="36080">MGYPPQPPYGQPEYPQQGGYPPQQGAYPQPGYPQPGYPPQQGYPQQPGYPPQQGGYPPPPAPPGYGAPSAPPPIATFNASTLPDDDNVNPYAFSVNLNGQWFIQKGKMIAYYGQIKFEALSAGPLDALVSGHFHSPLYAHDWVVAQGQGKLLLGDRGFDLNSFDLEDGNLTIRAGNLLAFEPRLTLKQSIIPGFLTLLGTGKFIASSNGPVHFVEPPIRVDPQSLLGWADLPSPCHHYDHSYMRGVLGMARGLFGVGGTSGEEHQFEFTGQGTVLMQSSEQVRESSATLRELEGQVGMLGTSGLQRLNQVISQRLASEQQQGRSSGGSGFMGGLLD</sequence>
<evidence type="ECO:0000256" key="1">
    <source>
        <dbReference type="SAM" id="MobiDB-lite"/>
    </source>
</evidence>
<dbReference type="EMBL" id="BAAATZ010000034">
    <property type="protein sequence ID" value="GAA2737152.1"/>
    <property type="molecule type" value="Genomic_DNA"/>
</dbReference>
<evidence type="ECO:0000313" key="2">
    <source>
        <dbReference type="EMBL" id="GAA2737152.1"/>
    </source>
</evidence>
<dbReference type="PANTHER" id="PTHR38074">
    <property type="entry name" value="ALTERED INHERITANCE OF MITOCHONDRIA PROTEIN 24, MITOCHONDRIAL"/>
    <property type="match status" value="1"/>
</dbReference>
<dbReference type="SUPFAM" id="SSF51219">
    <property type="entry name" value="TRAP-like"/>
    <property type="match status" value="1"/>
</dbReference>
<dbReference type="Pfam" id="PF01987">
    <property type="entry name" value="AIM24"/>
    <property type="match status" value="1"/>
</dbReference>
<dbReference type="InterPro" id="IPR002838">
    <property type="entry name" value="AIM24"/>
</dbReference>
<name>A0ABP6H730_9ACTN</name>
<dbReference type="InterPro" id="IPR016031">
    <property type="entry name" value="Trp_RNA-bd_attenuator-like_dom"/>
</dbReference>
<dbReference type="InterPro" id="IPR036983">
    <property type="entry name" value="AIM24_sf"/>
</dbReference>
<accession>A0ABP6H730</accession>
<feature type="region of interest" description="Disordered" evidence="1">
    <location>
        <begin position="1"/>
        <end position="81"/>
    </location>
</feature>
<gene>
    <name evidence="2" type="ORF">GCM10010439_66040</name>
</gene>
<organism evidence="2 3">
    <name type="scientific">Actinocorallia aurantiaca</name>
    <dbReference type="NCBI Taxonomy" id="46204"/>
    <lineage>
        <taxon>Bacteria</taxon>
        <taxon>Bacillati</taxon>
        <taxon>Actinomycetota</taxon>
        <taxon>Actinomycetes</taxon>
        <taxon>Streptosporangiales</taxon>
        <taxon>Thermomonosporaceae</taxon>
        <taxon>Actinocorallia</taxon>
    </lineage>
</organism>
<feature type="compositionally biased region" description="Gly residues" evidence="1">
    <location>
        <begin position="324"/>
        <end position="336"/>
    </location>
</feature>